<evidence type="ECO:0000256" key="1">
    <source>
        <dbReference type="SAM" id="MobiDB-lite"/>
    </source>
</evidence>
<keyword evidence="3" id="KW-1185">Reference proteome</keyword>
<evidence type="ECO:0000313" key="2">
    <source>
        <dbReference type="EMBL" id="GJE89963.1"/>
    </source>
</evidence>
<dbReference type="AlphaFoldDB" id="A0A9P3G7Y5"/>
<gene>
    <name evidence="2" type="ORF">PsYK624_060780</name>
</gene>
<dbReference type="OrthoDB" id="2744824at2759"/>
<reference evidence="2 3" key="1">
    <citation type="submission" date="2021-08" db="EMBL/GenBank/DDBJ databases">
        <title>Draft Genome Sequence of Phanerochaete sordida strain YK-624.</title>
        <authorList>
            <person name="Mori T."/>
            <person name="Dohra H."/>
            <person name="Suzuki T."/>
            <person name="Kawagishi H."/>
            <person name="Hirai H."/>
        </authorList>
    </citation>
    <scope>NUCLEOTIDE SEQUENCE [LARGE SCALE GENOMIC DNA]</scope>
    <source>
        <strain evidence="2 3">YK-624</strain>
    </source>
</reference>
<dbReference type="EMBL" id="BPQB01000014">
    <property type="protein sequence ID" value="GJE89963.1"/>
    <property type="molecule type" value="Genomic_DNA"/>
</dbReference>
<proteinExistence type="predicted"/>
<name>A0A9P3G7Y5_9APHY</name>
<organism evidence="2 3">
    <name type="scientific">Phanerochaete sordida</name>
    <dbReference type="NCBI Taxonomy" id="48140"/>
    <lineage>
        <taxon>Eukaryota</taxon>
        <taxon>Fungi</taxon>
        <taxon>Dikarya</taxon>
        <taxon>Basidiomycota</taxon>
        <taxon>Agaricomycotina</taxon>
        <taxon>Agaricomycetes</taxon>
        <taxon>Polyporales</taxon>
        <taxon>Phanerochaetaceae</taxon>
        <taxon>Phanerochaete</taxon>
    </lineage>
</organism>
<accession>A0A9P3G7Y5</accession>
<evidence type="ECO:0008006" key="4">
    <source>
        <dbReference type="Google" id="ProtNLM"/>
    </source>
</evidence>
<dbReference type="Proteomes" id="UP000703269">
    <property type="component" value="Unassembled WGS sequence"/>
</dbReference>
<evidence type="ECO:0000313" key="3">
    <source>
        <dbReference type="Proteomes" id="UP000703269"/>
    </source>
</evidence>
<comment type="caution">
    <text evidence="2">The sequence shown here is derived from an EMBL/GenBank/DDBJ whole genome shotgun (WGS) entry which is preliminary data.</text>
</comment>
<feature type="region of interest" description="Disordered" evidence="1">
    <location>
        <begin position="1"/>
        <end position="21"/>
    </location>
</feature>
<sequence>MPPTISPIPGEADILSEGQSSTARDDLFPPELVDMFLGYAVDDKDLPTLKAASLVCRSWWALSCPYIFRRVVVISESSLEGLAGFLEPDQGAHRYISTLAIHPRPTEPFGPAHWVDDVPAKLAAMGPRLRVLELVQLNEHDTHLGAGFVRGLAGFAAVDSLTLHECSMTPPLLRALLSAPPALRTVTVRSLITTQVGTGAVLPCLRSPALRSLEVRPTAGYTSSAENILPWIATTATAQSLRALRLTVRISESVGVGQFVLAVGERLEELELELEPFLDLPLETAGESLVAQDTLDTGLTKLQ</sequence>
<protein>
    <recommendedName>
        <fullName evidence="4">F-box domain-containing protein</fullName>
    </recommendedName>
</protein>